<dbReference type="Gene3D" id="3.10.450.50">
    <property type="match status" value="1"/>
</dbReference>
<organism evidence="2 3">
    <name type="scientific">Branchiostoma floridae</name>
    <name type="common">Florida lancelet</name>
    <name type="synonym">Amphioxus</name>
    <dbReference type="NCBI Taxonomy" id="7739"/>
    <lineage>
        <taxon>Eukaryota</taxon>
        <taxon>Metazoa</taxon>
        <taxon>Chordata</taxon>
        <taxon>Cephalochordata</taxon>
        <taxon>Leptocardii</taxon>
        <taxon>Amphioxiformes</taxon>
        <taxon>Branchiostomatidae</taxon>
        <taxon>Branchiostoma</taxon>
    </lineage>
</organism>
<protein>
    <submittedName>
        <fullName evidence="3">Uncharacterized protein LOC118428196</fullName>
    </submittedName>
</protein>
<dbReference type="PANTHER" id="PTHR31664">
    <property type="entry name" value="PROTEIN CBG16427"/>
    <property type="match status" value="1"/>
</dbReference>
<dbReference type="KEGG" id="bfo:118428196"/>
<dbReference type="CDD" id="cd00531">
    <property type="entry name" value="NTF2_like"/>
    <property type="match status" value="1"/>
</dbReference>
<dbReference type="InterPro" id="IPR027843">
    <property type="entry name" value="DUF4440"/>
</dbReference>
<gene>
    <name evidence="3" type="primary">LOC118428196</name>
</gene>
<proteinExistence type="predicted"/>
<dbReference type="GeneID" id="118428196"/>
<keyword evidence="2" id="KW-1185">Reference proteome</keyword>
<evidence type="ECO:0000313" key="3">
    <source>
        <dbReference type="RefSeq" id="XP_035694094.1"/>
    </source>
</evidence>
<accession>A0A9J7M600</accession>
<dbReference type="AlphaFoldDB" id="A0A9J7M600"/>
<feature type="domain" description="DUF4440" evidence="1">
    <location>
        <begin position="10"/>
        <end position="113"/>
    </location>
</feature>
<name>A0A9J7M600_BRAFL</name>
<dbReference type="SUPFAM" id="SSF54427">
    <property type="entry name" value="NTF2-like"/>
    <property type="match status" value="1"/>
</dbReference>
<reference evidence="2" key="1">
    <citation type="journal article" date="2020" name="Nat. Ecol. Evol.">
        <title>Deeply conserved synteny resolves early events in vertebrate evolution.</title>
        <authorList>
            <person name="Simakov O."/>
            <person name="Marletaz F."/>
            <person name="Yue J.X."/>
            <person name="O'Connell B."/>
            <person name="Jenkins J."/>
            <person name="Brandt A."/>
            <person name="Calef R."/>
            <person name="Tung C.H."/>
            <person name="Huang T.K."/>
            <person name="Schmutz J."/>
            <person name="Satoh N."/>
            <person name="Yu J.K."/>
            <person name="Putnam N.H."/>
            <person name="Green R.E."/>
            <person name="Rokhsar D.S."/>
        </authorList>
    </citation>
    <scope>NUCLEOTIDE SEQUENCE [LARGE SCALE GENOMIC DNA]</scope>
    <source>
        <strain evidence="2">S238N-H82</strain>
    </source>
</reference>
<dbReference type="InterPro" id="IPR032710">
    <property type="entry name" value="NTF2-like_dom_sf"/>
</dbReference>
<evidence type="ECO:0000259" key="1">
    <source>
        <dbReference type="Pfam" id="PF14534"/>
    </source>
</evidence>
<dbReference type="Pfam" id="PF14534">
    <property type="entry name" value="DUF4440"/>
    <property type="match status" value="1"/>
</dbReference>
<evidence type="ECO:0000313" key="2">
    <source>
        <dbReference type="Proteomes" id="UP000001554"/>
    </source>
</evidence>
<dbReference type="RefSeq" id="XP_035694094.1">
    <property type="nucleotide sequence ID" value="XM_035838201.1"/>
</dbReference>
<dbReference type="OMA" id="YEMYIDI"/>
<reference evidence="3" key="2">
    <citation type="submission" date="2025-08" db="UniProtKB">
        <authorList>
            <consortium name="RefSeq"/>
        </authorList>
    </citation>
    <scope>IDENTIFICATION</scope>
    <source>
        <strain evidence="3">S238N-H82</strain>
        <tissue evidence="3">Testes</tissue>
    </source>
</reference>
<dbReference type="PANTHER" id="PTHR31664:SF8">
    <property type="entry name" value="DUF4440 DOMAIN-CONTAINING PROTEIN"/>
    <property type="match status" value="1"/>
</dbReference>
<sequence length="125" mass="13722">MADLKAAIETQMQKLLACFKANDMKGVASLYTEDCKVMIPGMDTLYGPEGAEKVHVGLWAGGVRTVEMKTDEIGPMGSDVIYYRAAYTTKAEDGSVTDVGKNIVIWKKVGGEWFLYIDIFNSNKA</sequence>
<dbReference type="Proteomes" id="UP000001554">
    <property type="component" value="Chromosome 12"/>
</dbReference>
<dbReference type="OrthoDB" id="5970825at2759"/>